<dbReference type="PANTHER" id="PTHR20854:SF4">
    <property type="entry name" value="INOSITOL-1-MONOPHOSPHATASE-RELATED"/>
    <property type="match status" value="1"/>
</dbReference>
<feature type="binding site" evidence="2">
    <location>
        <position position="97"/>
    </location>
    <ligand>
        <name>Mg(2+)</name>
        <dbReference type="ChEBI" id="CHEBI:18420"/>
        <label>1</label>
        <note>catalytic</note>
    </ligand>
</feature>
<keyword evidence="2" id="KW-0479">Metal-binding</keyword>
<organism evidence="3 4">
    <name type="scientific">Litoreibacter ponti</name>
    <dbReference type="NCBI Taxonomy" id="1510457"/>
    <lineage>
        <taxon>Bacteria</taxon>
        <taxon>Pseudomonadati</taxon>
        <taxon>Pseudomonadota</taxon>
        <taxon>Alphaproteobacteria</taxon>
        <taxon>Rhodobacterales</taxon>
        <taxon>Roseobacteraceae</taxon>
        <taxon>Litoreibacter</taxon>
    </lineage>
</organism>
<dbReference type="AlphaFoldDB" id="A0A2T6BE49"/>
<dbReference type="Proteomes" id="UP000243978">
    <property type="component" value="Unassembled WGS sequence"/>
</dbReference>
<dbReference type="GO" id="GO:0007165">
    <property type="term" value="P:signal transduction"/>
    <property type="evidence" value="ECO:0007669"/>
    <property type="project" value="TreeGrafter"/>
</dbReference>
<reference evidence="3 4" key="1">
    <citation type="submission" date="2018-04" db="EMBL/GenBank/DDBJ databases">
        <title>Genomic Encyclopedia of Archaeal and Bacterial Type Strains, Phase II (KMG-II): from individual species to whole genera.</title>
        <authorList>
            <person name="Goeker M."/>
        </authorList>
    </citation>
    <scope>NUCLEOTIDE SEQUENCE [LARGE SCALE GENOMIC DNA]</scope>
    <source>
        <strain evidence="3 4">DSM 100977</strain>
    </source>
</reference>
<comment type="caution">
    <text evidence="3">The sequence shown here is derived from an EMBL/GenBank/DDBJ whole genome shotgun (WGS) entry which is preliminary data.</text>
</comment>
<evidence type="ECO:0000313" key="3">
    <source>
        <dbReference type="EMBL" id="PTX54350.1"/>
    </source>
</evidence>
<dbReference type="GO" id="GO:0008934">
    <property type="term" value="F:inositol monophosphate 1-phosphatase activity"/>
    <property type="evidence" value="ECO:0007669"/>
    <property type="project" value="TreeGrafter"/>
</dbReference>
<proteinExistence type="inferred from homology"/>
<dbReference type="GO" id="GO:0006020">
    <property type="term" value="P:inositol metabolic process"/>
    <property type="evidence" value="ECO:0007669"/>
    <property type="project" value="TreeGrafter"/>
</dbReference>
<feature type="binding site" evidence="2">
    <location>
        <position position="72"/>
    </location>
    <ligand>
        <name>Mg(2+)</name>
        <dbReference type="ChEBI" id="CHEBI:18420"/>
        <label>1</label>
        <note>catalytic</note>
    </ligand>
</feature>
<name>A0A2T6BE49_9RHOB</name>
<sequence>MRLTEAQSGALIEIVREVAAREIKPLFRNLDAGAIDSKSAPDDLVTVADRAAELAITAAVRELLPEAAVVGEEAVSADKSVLDRVGHGQVVVIDPIDGTWNYAHGNATYGVILSVIEEGETVFGLLYDPSYDDWIAARKGHGAWFGSGATTRQLHLPQTPEIPDTFGFVGMYLFSKSQQAQIAAQLPAFRRTQTLRCSCHEYRLLATGAAQFGLNGMLNVWDHAAGVLIYQELGGVARLLDGRDYDPVMREGRLMLAVSEPLWDALQERFAFLVD</sequence>
<keyword evidence="4" id="KW-1185">Reference proteome</keyword>
<evidence type="ECO:0000256" key="1">
    <source>
        <dbReference type="ARBA" id="ARBA00009759"/>
    </source>
</evidence>
<gene>
    <name evidence="3" type="ORF">C8N43_3164</name>
</gene>
<dbReference type="InterPro" id="IPR000760">
    <property type="entry name" value="Inositol_monophosphatase-like"/>
</dbReference>
<protein>
    <submittedName>
        <fullName evidence="3">Fructose-1,6-bisphosphatase/inositol monophosphatase family enzyme</fullName>
    </submittedName>
</protein>
<dbReference type="OrthoDB" id="9785695at2"/>
<feature type="binding site" evidence="2">
    <location>
        <position position="94"/>
    </location>
    <ligand>
        <name>Mg(2+)</name>
        <dbReference type="ChEBI" id="CHEBI:18420"/>
        <label>1</label>
        <note>catalytic</note>
    </ligand>
</feature>
<dbReference type="GO" id="GO:0046872">
    <property type="term" value="F:metal ion binding"/>
    <property type="evidence" value="ECO:0007669"/>
    <property type="project" value="UniProtKB-KW"/>
</dbReference>
<comment type="cofactor">
    <cofactor evidence="2">
        <name>Mg(2+)</name>
        <dbReference type="ChEBI" id="CHEBI:18420"/>
    </cofactor>
</comment>
<dbReference type="Gene3D" id="3.40.190.80">
    <property type="match status" value="1"/>
</dbReference>
<feature type="binding site" evidence="2">
    <location>
        <position position="96"/>
    </location>
    <ligand>
        <name>Mg(2+)</name>
        <dbReference type="ChEBI" id="CHEBI:18420"/>
        <label>1</label>
        <note>catalytic</note>
    </ligand>
</feature>
<dbReference type="SUPFAM" id="SSF56655">
    <property type="entry name" value="Carbohydrate phosphatase"/>
    <property type="match status" value="1"/>
</dbReference>
<keyword evidence="2" id="KW-0460">Magnesium</keyword>
<dbReference type="EMBL" id="QBKS01000002">
    <property type="protein sequence ID" value="PTX54350.1"/>
    <property type="molecule type" value="Genomic_DNA"/>
</dbReference>
<accession>A0A2T6BE49</accession>
<dbReference type="Gene3D" id="3.30.540.10">
    <property type="entry name" value="Fructose-1,6-Bisphosphatase, subunit A, domain 1"/>
    <property type="match status" value="1"/>
</dbReference>
<comment type="similarity">
    <text evidence="1">Belongs to the inositol monophosphatase superfamily.</text>
</comment>
<evidence type="ECO:0000313" key="4">
    <source>
        <dbReference type="Proteomes" id="UP000243978"/>
    </source>
</evidence>
<dbReference type="PRINTS" id="PR00377">
    <property type="entry name" value="IMPHPHTASES"/>
</dbReference>
<evidence type="ECO:0000256" key="2">
    <source>
        <dbReference type="PIRSR" id="PIRSR600760-2"/>
    </source>
</evidence>
<dbReference type="PANTHER" id="PTHR20854">
    <property type="entry name" value="INOSITOL MONOPHOSPHATASE"/>
    <property type="match status" value="1"/>
</dbReference>
<dbReference type="Pfam" id="PF00459">
    <property type="entry name" value="Inositol_P"/>
    <property type="match status" value="1"/>
</dbReference>
<dbReference type="RefSeq" id="WP_107846696.1">
    <property type="nucleotide sequence ID" value="NZ_QBKS01000002.1"/>
</dbReference>
<feature type="binding site" evidence="2">
    <location>
        <position position="222"/>
    </location>
    <ligand>
        <name>Mg(2+)</name>
        <dbReference type="ChEBI" id="CHEBI:18420"/>
        <label>1</label>
        <note>catalytic</note>
    </ligand>
</feature>